<sequence length="144" mass="15799">MSELSVAVLDRVNDRVVEDVNRLIPQLGKDTAGCDAAHLERVIGNASNVVLAARLGPRVVGLLTLVVVVLPTGVTSRLEDVVVDREHRGRGIGLALVQEALREAKRRGAQEVDLTSRPSRVAAHRLYEKVGFVRRETDVFRYAL</sequence>
<dbReference type="CDD" id="cd04301">
    <property type="entry name" value="NAT_SF"/>
    <property type="match status" value="1"/>
</dbReference>
<feature type="domain" description="N-acetyltransferase" evidence="2">
    <location>
        <begin position="10"/>
        <end position="144"/>
    </location>
</feature>
<dbReference type="InterPro" id="IPR000182">
    <property type="entry name" value="GNAT_dom"/>
</dbReference>
<accession>A0ABT7YZ77</accession>
<dbReference type="InterPro" id="IPR050769">
    <property type="entry name" value="NAT_camello-type"/>
</dbReference>
<dbReference type="Proteomes" id="UP001174050">
    <property type="component" value="Unassembled WGS sequence"/>
</dbReference>
<proteinExistence type="predicted"/>
<evidence type="ECO:0000313" key="4">
    <source>
        <dbReference type="Proteomes" id="UP001174050"/>
    </source>
</evidence>
<evidence type="ECO:0000256" key="1">
    <source>
        <dbReference type="ARBA" id="ARBA00022679"/>
    </source>
</evidence>
<dbReference type="SUPFAM" id="SSF55729">
    <property type="entry name" value="Acyl-CoA N-acyltransferases (Nat)"/>
    <property type="match status" value="1"/>
</dbReference>
<dbReference type="RefSeq" id="WP_290109317.1">
    <property type="nucleotide sequence ID" value="NZ_JAUEPL010000001.1"/>
</dbReference>
<dbReference type="EC" id="2.3.1.-" evidence="3"/>
<protein>
    <submittedName>
        <fullName evidence="3">GNAT family N-acetyltransferase</fullName>
        <ecNumber evidence="3">2.3.1.-</ecNumber>
    </submittedName>
</protein>
<name>A0ABT7YZ77_9ACTN</name>
<organism evidence="3 4">
    <name type="scientific">Streptomyces ficellus</name>
    <dbReference type="NCBI Taxonomy" id="1977088"/>
    <lineage>
        <taxon>Bacteria</taxon>
        <taxon>Bacillati</taxon>
        <taxon>Actinomycetota</taxon>
        <taxon>Actinomycetes</taxon>
        <taxon>Kitasatosporales</taxon>
        <taxon>Streptomycetaceae</taxon>
        <taxon>Streptomyces</taxon>
    </lineage>
</organism>
<dbReference type="Pfam" id="PF00583">
    <property type="entry name" value="Acetyltransf_1"/>
    <property type="match status" value="1"/>
</dbReference>
<dbReference type="InterPro" id="IPR016181">
    <property type="entry name" value="Acyl_CoA_acyltransferase"/>
</dbReference>
<dbReference type="PANTHER" id="PTHR13947:SF37">
    <property type="entry name" value="LD18367P"/>
    <property type="match status" value="1"/>
</dbReference>
<evidence type="ECO:0000313" key="3">
    <source>
        <dbReference type="EMBL" id="MDN3292539.1"/>
    </source>
</evidence>
<dbReference type="PANTHER" id="PTHR13947">
    <property type="entry name" value="GNAT FAMILY N-ACETYLTRANSFERASE"/>
    <property type="match status" value="1"/>
</dbReference>
<dbReference type="PROSITE" id="PS51186">
    <property type="entry name" value="GNAT"/>
    <property type="match status" value="1"/>
</dbReference>
<keyword evidence="1 3" id="KW-0808">Transferase</keyword>
<gene>
    <name evidence="3" type="ORF">QWM81_00460</name>
</gene>
<dbReference type="GO" id="GO:0016746">
    <property type="term" value="F:acyltransferase activity"/>
    <property type="evidence" value="ECO:0007669"/>
    <property type="project" value="UniProtKB-KW"/>
</dbReference>
<dbReference type="EMBL" id="JAUEPL010000001">
    <property type="protein sequence ID" value="MDN3292539.1"/>
    <property type="molecule type" value="Genomic_DNA"/>
</dbReference>
<keyword evidence="4" id="KW-1185">Reference proteome</keyword>
<dbReference type="Gene3D" id="3.40.630.30">
    <property type="match status" value="1"/>
</dbReference>
<keyword evidence="3" id="KW-0012">Acyltransferase</keyword>
<comment type="caution">
    <text evidence="3">The sequence shown here is derived from an EMBL/GenBank/DDBJ whole genome shotgun (WGS) entry which is preliminary data.</text>
</comment>
<evidence type="ECO:0000259" key="2">
    <source>
        <dbReference type="PROSITE" id="PS51186"/>
    </source>
</evidence>
<reference evidence="3" key="1">
    <citation type="submission" date="2023-06" db="EMBL/GenBank/DDBJ databases">
        <title>WGS-Sequencing of Streptomyces ficellus isolate 21 collected from sand in Gara Djebilet Iron Mine in Algeria.</title>
        <authorList>
            <person name="Zegers G.P."/>
            <person name="Gomez A."/>
            <person name="Gueddou A."/>
            <person name="Zahara A.F."/>
            <person name="Worth M."/>
            <person name="Sevigny J.L."/>
            <person name="Tisa L."/>
        </authorList>
    </citation>
    <scope>NUCLEOTIDE SEQUENCE</scope>
    <source>
        <strain evidence="3">AS11</strain>
    </source>
</reference>